<sequence length="104" mass="11459">MKGKREIAERASAAIILLALFATMASFLPSIFGLSPPHPDAPPFSESPEFIWTFRGIDLLIQGTIVLAATIAISSMFRESTREVPEERAPVEPADEGQFEEERL</sequence>
<reference evidence="3" key="1">
    <citation type="journal article" date="2020" name="mSystems">
        <title>Genome- and Community-Level Interaction Insights into Carbon Utilization and Element Cycling Functions of Hydrothermarchaeota in Hydrothermal Sediment.</title>
        <authorList>
            <person name="Zhou Z."/>
            <person name="Liu Y."/>
            <person name="Xu W."/>
            <person name="Pan J."/>
            <person name="Luo Z.H."/>
            <person name="Li M."/>
        </authorList>
    </citation>
    <scope>NUCLEOTIDE SEQUENCE [LARGE SCALE GENOMIC DNA]</scope>
    <source>
        <strain evidence="3">SpSt-468</strain>
    </source>
</reference>
<name>A0A7C3J2C0_9CREN</name>
<feature type="compositionally biased region" description="Basic and acidic residues" evidence="1">
    <location>
        <begin position="79"/>
        <end position="90"/>
    </location>
</feature>
<dbReference type="AlphaFoldDB" id="A0A7C3J2C0"/>
<feature type="transmembrane region" description="Helical" evidence="2">
    <location>
        <begin position="12"/>
        <end position="32"/>
    </location>
</feature>
<keyword evidence="2" id="KW-1133">Transmembrane helix</keyword>
<organism evidence="3">
    <name type="scientific">Candidatus Methanomethylicus mesodigestus</name>
    <dbReference type="NCBI Taxonomy" id="1867258"/>
    <lineage>
        <taxon>Archaea</taxon>
        <taxon>Thermoproteota</taxon>
        <taxon>Methanosuratincolia</taxon>
        <taxon>Candidatus Methanomethylicales</taxon>
        <taxon>Candidatus Methanomethylicaceae</taxon>
        <taxon>Candidatus Methanomethylicus</taxon>
    </lineage>
</organism>
<dbReference type="EMBL" id="DSTX01000006">
    <property type="protein sequence ID" value="HFK20499.1"/>
    <property type="molecule type" value="Genomic_DNA"/>
</dbReference>
<feature type="compositionally biased region" description="Acidic residues" evidence="1">
    <location>
        <begin position="93"/>
        <end position="104"/>
    </location>
</feature>
<gene>
    <name evidence="3" type="ORF">ENS19_04370</name>
</gene>
<evidence type="ECO:0000313" key="3">
    <source>
        <dbReference type="EMBL" id="HFK20499.1"/>
    </source>
</evidence>
<feature type="region of interest" description="Disordered" evidence="1">
    <location>
        <begin position="79"/>
        <end position="104"/>
    </location>
</feature>
<keyword evidence="2" id="KW-0472">Membrane</keyword>
<comment type="caution">
    <text evidence="3">The sequence shown here is derived from an EMBL/GenBank/DDBJ whole genome shotgun (WGS) entry which is preliminary data.</text>
</comment>
<feature type="transmembrane region" description="Helical" evidence="2">
    <location>
        <begin position="52"/>
        <end position="73"/>
    </location>
</feature>
<evidence type="ECO:0000256" key="1">
    <source>
        <dbReference type="SAM" id="MobiDB-lite"/>
    </source>
</evidence>
<evidence type="ECO:0000256" key="2">
    <source>
        <dbReference type="SAM" id="Phobius"/>
    </source>
</evidence>
<proteinExistence type="predicted"/>
<keyword evidence="2" id="KW-0812">Transmembrane</keyword>
<protein>
    <submittedName>
        <fullName evidence="3">Uncharacterized protein</fullName>
    </submittedName>
</protein>
<accession>A0A7C3J2C0</accession>